<evidence type="ECO:0000313" key="4">
    <source>
        <dbReference type="Proteomes" id="UP000313988"/>
    </source>
</evidence>
<protein>
    <submittedName>
        <fullName evidence="3">PIN domain-containing protein</fullName>
    </submittedName>
</protein>
<evidence type="ECO:0000256" key="1">
    <source>
        <dbReference type="SAM" id="MobiDB-lite"/>
    </source>
</evidence>
<name>A0A5C4XV72_9DEIO</name>
<dbReference type="Proteomes" id="UP000313988">
    <property type="component" value="Unassembled WGS sequence"/>
</dbReference>
<gene>
    <name evidence="3" type="ORF">FHR04_19030</name>
</gene>
<feature type="region of interest" description="Disordered" evidence="1">
    <location>
        <begin position="89"/>
        <end position="142"/>
    </location>
</feature>
<reference evidence="3 4" key="1">
    <citation type="submission" date="2019-06" db="EMBL/GenBank/DDBJ databases">
        <title>Genome sequence of Deinococcus radiopugnans ATCC 19172.</title>
        <authorList>
            <person name="Maclea K.S."/>
            <person name="Maynard C.R."/>
        </authorList>
    </citation>
    <scope>NUCLEOTIDE SEQUENCE [LARGE SCALE GENOMIC DNA]</scope>
    <source>
        <strain evidence="3 4">ATCC 19172</strain>
    </source>
</reference>
<dbReference type="Pfam" id="PF13470">
    <property type="entry name" value="PIN_3"/>
    <property type="match status" value="1"/>
</dbReference>
<dbReference type="AlphaFoldDB" id="A0A5C4XV72"/>
<dbReference type="EMBL" id="VDMO01000035">
    <property type="protein sequence ID" value="TNM67013.1"/>
    <property type="molecule type" value="Genomic_DNA"/>
</dbReference>
<evidence type="ECO:0000259" key="2">
    <source>
        <dbReference type="Pfam" id="PF13470"/>
    </source>
</evidence>
<feature type="compositionally biased region" description="Pro residues" evidence="1">
    <location>
        <begin position="98"/>
        <end position="110"/>
    </location>
</feature>
<dbReference type="OrthoDB" id="211933at2"/>
<feature type="compositionally biased region" description="Basic and acidic residues" evidence="1">
    <location>
        <begin position="123"/>
        <end position="136"/>
    </location>
</feature>
<accession>A0A5C4XV72</accession>
<feature type="domain" description="PIN" evidence="2">
    <location>
        <begin position="169"/>
        <end position="259"/>
    </location>
</feature>
<organism evidence="3 4">
    <name type="scientific">Deinococcus radiopugnans ATCC 19172</name>
    <dbReference type="NCBI Taxonomy" id="585398"/>
    <lineage>
        <taxon>Bacteria</taxon>
        <taxon>Thermotogati</taxon>
        <taxon>Deinococcota</taxon>
        <taxon>Deinococci</taxon>
        <taxon>Deinococcales</taxon>
        <taxon>Deinococcaceae</taxon>
        <taxon>Deinococcus</taxon>
    </lineage>
</organism>
<feature type="compositionally biased region" description="Low complexity" evidence="1">
    <location>
        <begin position="111"/>
        <end position="122"/>
    </location>
</feature>
<comment type="caution">
    <text evidence="3">The sequence shown here is derived from an EMBL/GenBank/DDBJ whole genome shotgun (WGS) entry which is preliminary data.</text>
</comment>
<sequence length="333" mass="36624">MCARTPDGRTNSFRLFRSAGRLWEEAPACSYPFCPPQPTPRPPSSNSNSCAPSLDVGPALPRPGWPNCWRTCWASSRRARQCRSCRWNRRSARGGRGTPPPQSRPAPSPAPGRRAGLPGAARSDSHGRHAGLDRRLARPGPGLTRLSRTRLVTVYDARVLYPSLICNLLMYLGTERLVSVRWTAAIHDEWTRNLLEARPDLPPERLVRTRRSMETALPDAEADGFEHLITGLSLPDPDDRHMLAAAIHAGAELIVTQNLKHFPAGALTPDALLCRLLDAESTATRVASAHLPTVHWLPRRHRRDVARGGAGADPVLCAGARTRWSAPRKLDGH</sequence>
<proteinExistence type="predicted"/>
<dbReference type="InterPro" id="IPR002716">
    <property type="entry name" value="PIN_dom"/>
</dbReference>
<evidence type="ECO:0000313" key="3">
    <source>
        <dbReference type="EMBL" id="TNM67013.1"/>
    </source>
</evidence>